<dbReference type="CDD" id="cd06530">
    <property type="entry name" value="S26_SPase_I"/>
    <property type="match status" value="1"/>
</dbReference>
<dbReference type="InterPro" id="IPR019533">
    <property type="entry name" value="Peptidase_S26"/>
</dbReference>
<dbReference type="SUPFAM" id="SSF51306">
    <property type="entry name" value="LexA/Signal peptidase"/>
    <property type="match status" value="1"/>
</dbReference>
<keyword evidence="6" id="KW-0645">Protease</keyword>
<protein>
    <recommendedName>
        <fullName evidence="3 6">Signal peptidase I</fullName>
        <ecNumber evidence="3 6">3.4.21.89</ecNumber>
    </recommendedName>
</protein>
<sequence>MEPMTETESKTGKLSSFLLDILQTIVLALAIFMIAYLFLFQPHQVKGRSMDPNFSDGEYLLTDKLTYRFGEPKRGDVVVFEAPVNRREDYIKRIIALPGENVMVKDGKVLINGRPLDEEYIPETFRTNPGVYLTEGSTITLRPDEYIVMGDNRDHSSDSRSWGPVKKSDFVGRAWVIYWPPNLWGLVKEENYKPLN</sequence>
<evidence type="ECO:0000259" key="7">
    <source>
        <dbReference type="Pfam" id="PF10502"/>
    </source>
</evidence>
<evidence type="ECO:0000256" key="6">
    <source>
        <dbReference type="RuleBase" id="RU362042"/>
    </source>
</evidence>
<dbReference type="PANTHER" id="PTHR43390:SF1">
    <property type="entry name" value="CHLOROPLAST PROCESSING PEPTIDASE"/>
    <property type="match status" value="1"/>
</dbReference>
<dbReference type="Gene3D" id="2.10.109.10">
    <property type="entry name" value="Umud Fragment, subunit A"/>
    <property type="match status" value="1"/>
</dbReference>
<keyword evidence="6" id="KW-0812">Transmembrane</keyword>
<evidence type="ECO:0000256" key="5">
    <source>
        <dbReference type="PIRSR" id="PIRSR600223-1"/>
    </source>
</evidence>
<organism evidence="8 9">
    <name type="scientific">Candidatus Blackburnbacteria bacterium RIFCSPHIGHO2_12_FULL_41_13b</name>
    <dbReference type="NCBI Taxonomy" id="1797517"/>
    <lineage>
        <taxon>Bacteria</taxon>
        <taxon>Candidatus Blackburniibacteriota</taxon>
    </lineage>
</organism>
<dbReference type="InterPro" id="IPR019758">
    <property type="entry name" value="Pept_S26A_signal_pept_1_CS"/>
</dbReference>
<reference evidence="8 9" key="1">
    <citation type="journal article" date="2016" name="Nat. Commun.">
        <title>Thousands of microbial genomes shed light on interconnected biogeochemical processes in an aquifer system.</title>
        <authorList>
            <person name="Anantharaman K."/>
            <person name="Brown C.T."/>
            <person name="Hug L.A."/>
            <person name="Sharon I."/>
            <person name="Castelle C.J."/>
            <person name="Probst A.J."/>
            <person name="Thomas B.C."/>
            <person name="Singh A."/>
            <person name="Wilkins M.J."/>
            <person name="Karaoz U."/>
            <person name="Brodie E.L."/>
            <person name="Williams K.H."/>
            <person name="Hubbard S.S."/>
            <person name="Banfield J.F."/>
        </authorList>
    </citation>
    <scope>NUCLEOTIDE SEQUENCE [LARGE SCALE GENOMIC DNA]</scope>
</reference>
<dbReference type="InterPro" id="IPR000223">
    <property type="entry name" value="Pept_S26A_signal_pept_1"/>
</dbReference>
<dbReference type="Proteomes" id="UP000178272">
    <property type="component" value="Unassembled WGS sequence"/>
</dbReference>
<dbReference type="GO" id="GO:0016020">
    <property type="term" value="C:membrane"/>
    <property type="evidence" value="ECO:0007669"/>
    <property type="project" value="UniProtKB-SubCell"/>
</dbReference>
<comment type="subcellular location">
    <subcellularLocation>
        <location evidence="6">Membrane</location>
        <topology evidence="6">Single-pass type II membrane protein</topology>
    </subcellularLocation>
</comment>
<feature type="transmembrane region" description="Helical" evidence="6">
    <location>
        <begin position="20"/>
        <end position="40"/>
    </location>
</feature>
<feature type="active site" evidence="5">
    <location>
        <position position="92"/>
    </location>
</feature>
<proteinExistence type="inferred from homology"/>
<evidence type="ECO:0000256" key="4">
    <source>
        <dbReference type="ARBA" id="ARBA00022801"/>
    </source>
</evidence>
<dbReference type="GO" id="GO:0004252">
    <property type="term" value="F:serine-type endopeptidase activity"/>
    <property type="evidence" value="ECO:0007669"/>
    <property type="project" value="InterPro"/>
</dbReference>
<dbReference type="InterPro" id="IPR036286">
    <property type="entry name" value="LexA/Signal_pep-like_sf"/>
</dbReference>
<dbReference type="PRINTS" id="PR00727">
    <property type="entry name" value="LEADERPTASE"/>
</dbReference>
<dbReference type="PROSITE" id="PS00760">
    <property type="entry name" value="SPASE_I_2"/>
    <property type="match status" value="1"/>
</dbReference>
<dbReference type="InterPro" id="IPR019757">
    <property type="entry name" value="Pept_S26A_signal_pept_1_Lys-AS"/>
</dbReference>
<gene>
    <name evidence="8" type="ORF">A3F61_00060</name>
</gene>
<evidence type="ECO:0000256" key="3">
    <source>
        <dbReference type="ARBA" id="ARBA00013208"/>
    </source>
</evidence>
<dbReference type="EC" id="3.4.21.89" evidence="3 6"/>
<evidence type="ECO:0000313" key="9">
    <source>
        <dbReference type="Proteomes" id="UP000178272"/>
    </source>
</evidence>
<keyword evidence="4 6" id="KW-0378">Hydrolase</keyword>
<comment type="similarity">
    <text evidence="2 6">Belongs to the peptidase S26 family.</text>
</comment>
<dbReference type="GO" id="GO:0006465">
    <property type="term" value="P:signal peptide processing"/>
    <property type="evidence" value="ECO:0007669"/>
    <property type="project" value="InterPro"/>
</dbReference>
<dbReference type="STRING" id="1797517.A3F61_00060"/>
<evidence type="ECO:0000256" key="2">
    <source>
        <dbReference type="ARBA" id="ARBA00009370"/>
    </source>
</evidence>
<evidence type="ECO:0000256" key="1">
    <source>
        <dbReference type="ARBA" id="ARBA00000677"/>
    </source>
</evidence>
<evidence type="ECO:0000313" key="8">
    <source>
        <dbReference type="EMBL" id="OGY10784.1"/>
    </source>
</evidence>
<dbReference type="PROSITE" id="PS00761">
    <property type="entry name" value="SPASE_I_3"/>
    <property type="match status" value="1"/>
</dbReference>
<dbReference type="GO" id="GO:0009003">
    <property type="term" value="F:signal peptidase activity"/>
    <property type="evidence" value="ECO:0007669"/>
    <property type="project" value="UniProtKB-EC"/>
</dbReference>
<comment type="caution">
    <text evidence="8">The sequence shown here is derived from an EMBL/GenBank/DDBJ whole genome shotgun (WGS) entry which is preliminary data.</text>
</comment>
<accession>A0A1G1V5T8</accession>
<dbReference type="Pfam" id="PF10502">
    <property type="entry name" value="Peptidase_S26"/>
    <property type="match status" value="1"/>
</dbReference>
<dbReference type="NCBIfam" id="TIGR02227">
    <property type="entry name" value="sigpep_I_bact"/>
    <property type="match status" value="1"/>
</dbReference>
<keyword evidence="6" id="KW-1133">Transmembrane helix</keyword>
<comment type="catalytic activity">
    <reaction evidence="1 6">
        <text>Cleavage of hydrophobic, N-terminal signal or leader sequences from secreted and periplasmic proteins.</text>
        <dbReference type="EC" id="3.4.21.89"/>
    </reaction>
</comment>
<dbReference type="PANTHER" id="PTHR43390">
    <property type="entry name" value="SIGNAL PEPTIDASE I"/>
    <property type="match status" value="1"/>
</dbReference>
<feature type="active site" evidence="5">
    <location>
        <position position="49"/>
    </location>
</feature>
<feature type="domain" description="Peptidase S26" evidence="7">
    <location>
        <begin position="20"/>
        <end position="179"/>
    </location>
</feature>
<name>A0A1G1V5T8_9BACT</name>
<dbReference type="AlphaFoldDB" id="A0A1G1V5T8"/>
<keyword evidence="6" id="KW-0472">Membrane</keyword>
<dbReference type="EMBL" id="MHCA01000050">
    <property type="protein sequence ID" value="OGY10784.1"/>
    <property type="molecule type" value="Genomic_DNA"/>
</dbReference>